<proteinExistence type="predicted"/>
<keyword evidence="3" id="KW-1185">Reference proteome</keyword>
<dbReference type="EMBL" id="VIGC01000001">
    <property type="protein sequence ID" value="TQE97827.1"/>
    <property type="molecule type" value="Genomic_DNA"/>
</dbReference>
<name>A0A540VM39_9CHLR</name>
<dbReference type="InterPro" id="IPR026870">
    <property type="entry name" value="Zinc_ribbon_dom"/>
</dbReference>
<reference evidence="2 3" key="1">
    <citation type="submission" date="2019-06" db="EMBL/GenBank/DDBJ databases">
        <title>Genome sequence of Litorilinea aerophila BAA-2444.</title>
        <authorList>
            <person name="Maclea K.S."/>
            <person name="Maurais E.G."/>
            <person name="Iannazzi L.C."/>
        </authorList>
    </citation>
    <scope>NUCLEOTIDE SEQUENCE [LARGE SCALE GENOMIC DNA]</scope>
    <source>
        <strain evidence="2 3">ATCC BAA-2444</strain>
    </source>
</reference>
<dbReference type="RefSeq" id="WP_141608037.1">
    <property type="nucleotide sequence ID" value="NZ_VIGC02000001.1"/>
</dbReference>
<dbReference type="Proteomes" id="UP000317371">
    <property type="component" value="Unassembled WGS sequence"/>
</dbReference>
<dbReference type="AlphaFoldDB" id="A0A540VM39"/>
<dbReference type="OrthoDB" id="165339at2"/>
<protein>
    <submittedName>
        <fullName evidence="2">Zinc ribbon domain-containing protein</fullName>
    </submittedName>
</protein>
<evidence type="ECO:0000313" key="3">
    <source>
        <dbReference type="Proteomes" id="UP000317371"/>
    </source>
</evidence>
<evidence type="ECO:0000313" key="2">
    <source>
        <dbReference type="EMBL" id="TQE97827.1"/>
    </source>
</evidence>
<dbReference type="InParanoid" id="A0A540VM39"/>
<feature type="domain" description="Zinc-ribbon" evidence="1">
    <location>
        <begin position="127"/>
        <end position="148"/>
    </location>
</feature>
<evidence type="ECO:0000259" key="1">
    <source>
        <dbReference type="Pfam" id="PF13240"/>
    </source>
</evidence>
<sequence>MSWLTLLVALLLSAAALAYVLWPLLRREAPPMLLENDRLTELLGRKDAVLRAIKDLEFDYQVGKVSEEDFHRFNQELRRQAIRLIQQIEQEAPQVTSLDERLEAEIARLRRTRADEASAPATISARYCTHCGHPLEADHRFCAHCGQPAALPETVHPG</sequence>
<accession>A0A540VM39</accession>
<comment type="caution">
    <text evidence="2">The sequence shown here is derived from an EMBL/GenBank/DDBJ whole genome shotgun (WGS) entry which is preliminary data.</text>
</comment>
<dbReference type="Pfam" id="PF13240">
    <property type="entry name" value="Zn_Ribbon_1"/>
    <property type="match status" value="1"/>
</dbReference>
<gene>
    <name evidence="2" type="ORF">FKZ61_00135</name>
</gene>
<organism evidence="2 3">
    <name type="scientific">Litorilinea aerophila</name>
    <dbReference type="NCBI Taxonomy" id="1204385"/>
    <lineage>
        <taxon>Bacteria</taxon>
        <taxon>Bacillati</taxon>
        <taxon>Chloroflexota</taxon>
        <taxon>Caldilineae</taxon>
        <taxon>Caldilineales</taxon>
        <taxon>Caldilineaceae</taxon>
        <taxon>Litorilinea</taxon>
    </lineage>
</organism>